<evidence type="ECO:0000256" key="8">
    <source>
        <dbReference type="SAM" id="SignalP"/>
    </source>
</evidence>
<dbReference type="EMBL" id="LK023386">
    <property type="protein sequence ID" value="CDS14526.1"/>
    <property type="molecule type" value="Genomic_DNA"/>
</dbReference>
<dbReference type="OrthoDB" id="6123450at2759"/>
<evidence type="ECO:0000256" key="3">
    <source>
        <dbReference type="ARBA" id="ARBA00012593"/>
    </source>
</evidence>
<dbReference type="GO" id="GO:0004339">
    <property type="term" value="F:glucan 1,4-alpha-glucosidase activity"/>
    <property type="evidence" value="ECO:0007669"/>
    <property type="project" value="UniProtKB-EC"/>
</dbReference>
<evidence type="ECO:0000256" key="1">
    <source>
        <dbReference type="ARBA" id="ARBA00001863"/>
    </source>
</evidence>
<dbReference type="EC" id="3.2.1.3" evidence="3"/>
<comment type="similarity">
    <text evidence="2">Belongs to the glycosyl hydrolase 15 family.</text>
</comment>
<evidence type="ECO:0000256" key="4">
    <source>
        <dbReference type="ARBA" id="ARBA00022801"/>
    </source>
</evidence>
<evidence type="ECO:0000256" key="6">
    <source>
        <dbReference type="ARBA" id="ARBA00023295"/>
    </source>
</evidence>
<dbReference type="InterPro" id="IPR000165">
    <property type="entry name" value="Glucoamylase"/>
</dbReference>
<evidence type="ECO:0000256" key="7">
    <source>
        <dbReference type="ARBA" id="ARBA00023326"/>
    </source>
</evidence>
<keyword evidence="4" id="KW-0378">Hydrolase</keyword>
<evidence type="ECO:0000259" key="9">
    <source>
        <dbReference type="Pfam" id="PF00723"/>
    </source>
</evidence>
<keyword evidence="5" id="KW-0119">Carbohydrate metabolism</keyword>
<dbReference type="InterPro" id="IPR011613">
    <property type="entry name" value="GH15-like"/>
</dbReference>
<accession>A0A077X403</accession>
<dbReference type="PANTHER" id="PTHR31616">
    <property type="entry name" value="TREHALASE"/>
    <property type="match status" value="1"/>
</dbReference>
<feature type="chain" id="PRO_5001726683" description="glucan 1,4-alpha-glucosidase" evidence="8">
    <location>
        <begin position="18"/>
        <end position="479"/>
    </location>
</feature>
<name>A0A077X403_9FUNG</name>
<dbReference type="PANTHER" id="PTHR31616:SF9">
    <property type="entry name" value="GLUCOAMYLASE, INTRACELLULAR SPORULATION-SPECIFIC"/>
    <property type="match status" value="1"/>
</dbReference>
<feature type="domain" description="GH15-like" evidence="9">
    <location>
        <begin position="58"/>
        <end position="470"/>
    </location>
</feature>
<dbReference type="Gene3D" id="1.50.10.10">
    <property type="match status" value="1"/>
</dbReference>
<dbReference type="PRINTS" id="PR00736">
    <property type="entry name" value="GLHYDRLASE15"/>
</dbReference>
<evidence type="ECO:0000256" key="2">
    <source>
        <dbReference type="ARBA" id="ARBA00006188"/>
    </source>
</evidence>
<dbReference type="GO" id="GO:0000272">
    <property type="term" value="P:polysaccharide catabolic process"/>
    <property type="evidence" value="ECO:0007669"/>
    <property type="project" value="UniProtKB-KW"/>
</dbReference>
<reference evidence="10" key="1">
    <citation type="journal article" date="2014" name="Genome Announc.">
        <title>De novo whole-genome sequence and genome annotation of Lichtheimia ramosa.</title>
        <authorList>
            <person name="Linde J."/>
            <person name="Schwartze V."/>
            <person name="Binder U."/>
            <person name="Lass-Florl C."/>
            <person name="Voigt K."/>
            <person name="Horn F."/>
        </authorList>
    </citation>
    <scope>NUCLEOTIDE SEQUENCE</scope>
    <source>
        <strain evidence="10">JMRC FSU:6197</strain>
    </source>
</reference>
<sequence length="479" mass="54012">MKLLGLTLLLQVVIASALVMARVIFQDPVGAFQKEVLGSKWAITMDEWLEQEATVSWDCIRRNINPPGTIRGFVAASPSKFEPDYFYTWTRDAGLVMRVVVSRYDGEKNQGNEIKRLLHDYVAQEIYHQVTQTECDCLGEPKFNPDGSGYEGSWGRPQNDGPAIRVTTLLLLAKKSSPHYVENTLLPAILRDLDYITRVWEEPCFDLWEEVCGVHFYTLMVMRRAMVDGAEFAREFGDQKRAKAYAQTADGILSRLDTFWSSSSNYLSVTQDHCDNVWKHSGLDTAVILAVNHAGMKPYTAGSDKILATAHRLESAFENLYPINDLHPAGLGTAIGRYPEDSYDGYASGSYGNPWFLTTAAMAELYYRAVHEWQQDKSTIITVNDINSGFFARLFETSETQVKGLEFRYGSKAFEALLDTMTTRADRFMATVQYHQHDNGSLSEQFNRWTGFEQGARDLTWSYASFISAADARAGQPMP</sequence>
<dbReference type="SUPFAM" id="SSF48208">
    <property type="entry name" value="Six-hairpin glycosidases"/>
    <property type="match status" value="1"/>
</dbReference>
<dbReference type="GO" id="GO:0000324">
    <property type="term" value="C:fungal-type vacuole"/>
    <property type="evidence" value="ECO:0007669"/>
    <property type="project" value="TreeGrafter"/>
</dbReference>
<proteinExistence type="inferred from homology"/>
<feature type="signal peptide" evidence="8">
    <location>
        <begin position="1"/>
        <end position="17"/>
    </location>
</feature>
<organism evidence="10">
    <name type="scientific">Lichtheimia ramosa</name>
    <dbReference type="NCBI Taxonomy" id="688394"/>
    <lineage>
        <taxon>Eukaryota</taxon>
        <taxon>Fungi</taxon>
        <taxon>Fungi incertae sedis</taxon>
        <taxon>Mucoromycota</taxon>
        <taxon>Mucoromycotina</taxon>
        <taxon>Mucoromycetes</taxon>
        <taxon>Mucorales</taxon>
        <taxon>Lichtheimiaceae</taxon>
        <taxon>Lichtheimia</taxon>
    </lineage>
</organism>
<evidence type="ECO:0000256" key="5">
    <source>
        <dbReference type="ARBA" id="ARBA00023277"/>
    </source>
</evidence>
<keyword evidence="8" id="KW-0732">Signal</keyword>
<keyword evidence="6" id="KW-0326">Glycosidase</keyword>
<keyword evidence="7" id="KW-0624">Polysaccharide degradation</keyword>
<evidence type="ECO:0000313" key="10">
    <source>
        <dbReference type="EMBL" id="CDS14526.1"/>
    </source>
</evidence>
<dbReference type="Pfam" id="PF00723">
    <property type="entry name" value="Glyco_hydro_15"/>
    <property type="match status" value="1"/>
</dbReference>
<dbReference type="AlphaFoldDB" id="A0A077X403"/>
<comment type="catalytic activity">
    <reaction evidence="1">
        <text>Hydrolysis of terminal (1-&gt;4)-linked alpha-D-glucose residues successively from non-reducing ends of the chains with release of beta-D-glucose.</text>
        <dbReference type="EC" id="3.2.1.3"/>
    </reaction>
</comment>
<dbReference type="InterPro" id="IPR008928">
    <property type="entry name" value="6-hairpin_glycosidase_sf"/>
</dbReference>
<gene>
    <name evidence="10" type="ORF">LRAMOSA06695</name>
</gene>
<protein>
    <recommendedName>
        <fullName evidence="3">glucan 1,4-alpha-glucosidase</fullName>
        <ecNumber evidence="3">3.2.1.3</ecNumber>
    </recommendedName>
</protein>
<dbReference type="InterPro" id="IPR012341">
    <property type="entry name" value="6hp_glycosidase-like_sf"/>
</dbReference>